<keyword evidence="5" id="KW-1185">Reference proteome</keyword>
<evidence type="ECO:0000313" key="6">
    <source>
        <dbReference type="Proteomes" id="UP000255110"/>
    </source>
</evidence>
<evidence type="ECO:0000259" key="2">
    <source>
        <dbReference type="PROSITE" id="PS51819"/>
    </source>
</evidence>
<protein>
    <submittedName>
        <fullName evidence="3 4">Lyase</fullName>
    </submittedName>
</protein>
<dbReference type="GO" id="GO:0046872">
    <property type="term" value="F:metal ion binding"/>
    <property type="evidence" value="ECO:0007669"/>
    <property type="project" value="UniProtKB-KW"/>
</dbReference>
<keyword evidence="4" id="KW-0456">Lyase</keyword>
<accession>A0A378L857</accession>
<dbReference type="STRING" id="460.Lstg_2369"/>
<dbReference type="EMBL" id="LNYZ01000019">
    <property type="protein sequence ID" value="KTD76081.1"/>
    <property type="molecule type" value="Genomic_DNA"/>
</dbReference>
<dbReference type="EMBL" id="UGOY01000001">
    <property type="protein sequence ID" value="STY22102.1"/>
    <property type="molecule type" value="Genomic_DNA"/>
</dbReference>
<keyword evidence="1" id="KW-0479">Metal-binding</keyword>
<sequence length="143" mass="16584">MIKNIDHVTVAVTNLMAAKEFFSHLGFVEECSVIIEGERFANYMHIKDLKADHVTLVHKDSNPRFEIQLLHFYSPEPQYDPYINRLDKIGYNHICFVVDDIESEVKKLKGNGVRIISDILNFHKRKLVYIEGPDGIVVELAQW</sequence>
<name>A0A378L857_9GAMM</name>
<gene>
    <name evidence="3" type="ORF">Lstg_2369</name>
    <name evidence="4" type="ORF">NCTC11991_00680</name>
</gene>
<dbReference type="PANTHER" id="PTHR43048">
    <property type="entry name" value="METHYLMALONYL-COA EPIMERASE"/>
    <property type="match status" value="1"/>
</dbReference>
<evidence type="ECO:0000313" key="4">
    <source>
        <dbReference type="EMBL" id="STY22102.1"/>
    </source>
</evidence>
<dbReference type="PANTHER" id="PTHR43048:SF3">
    <property type="entry name" value="METHYLMALONYL-COA EPIMERASE, MITOCHONDRIAL"/>
    <property type="match status" value="1"/>
</dbReference>
<dbReference type="GO" id="GO:0004493">
    <property type="term" value="F:methylmalonyl-CoA epimerase activity"/>
    <property type="evidence" value="ECO:0007669"/>
    <property type="project" value="TreeGrafter"/>
</dbReference>
<dbReference type="InterPro" id="IPR051785">
    <property type="entry name" value="MMCE/EMCE_epimerase"/>
</dbReference>
<feature type="domain" description="VOC" evidence="2">
    <location>
        <begin position="4"/>
        <end position="143"/>
    </location>
</feature>
<evidence type="ECO:0000313" key="5">
    <source>
        <dbReference type="Proteomes" id="UP000054820"/>
    </source>
</evidence>
<dbReference type="GO" id="GO:0046491">
    <property type="term" value="P:L-methylmalonyl-CoA metabolic process"/>
    <property type="evidence" value="ECO:0007669"/>
    <property type="project" value="TreeGrafter"/>
</dbReference>
<dbReference type="Gene3D" id="3.10.180.10">
    <property type="entry name" value="2,3-Dihydroxybiphenyl 1,2-Dioxygenase, domain 1"/>
    <property type="match status" value="1"/>
</dbReference>
<evidence type="ECO:0000313" key="3">
    <source>
        <dbReference type="EMBL" id="KTD76081.1"/>
    </source>
</evidence>
<dbReference type="OrthoDB" id="7187210at2"/>
<dbReference type="AlphaFoldDB" id="A0A378L857"/>
<dbReference type="Proteomes" id="UP000255110">
    <property type="component" value="Unassembled WGS sequence"/>
</dbReference>
<dbReference type="PROSITE" id="PS51819">
    <property type="entry name" value="VOC"/>
    <property type="match status" value="1"/>
</dbReference>
<dbReference type="Proteomes" id="UP000054820">
    <property type="component" value="Unassembled WGS sequence"/>
</dbReference>
<reference evidence="4 6" key="2">
    <citation type="submission" date="2018-06" db="EMBL/GenBank/DDBJ databases">
        <authorList>
            <consortium name="Pathogen Informatics"/>
            <person name="Doyle S."/>
        </authorList>
    </citation>
    <scope>NUCLEOTIDE SEQUENCE [LARGE SCALE GENOMIC DNA]</scope>
    <source>
        <strain evidence="4 6">NCTC11991</strain>
    </source>
</reference>
<dbReference type="RefSeq" id="WP_058477920.1">
    <property type="nucleotide sequence ID" value="NZ_CAAAIO010000026.1"/>
</dbReference>
<dbReference type="InterPro" id="IPR037523">
    <property type="entry name" value="VOC_core"/>
</dbReference>
<organism evidence="4 6">
    <name type="scientific">Legionella steigerwaltii</name>
    <dbReference type="NCBI Taxonomy" id="460"/>
    <lineage>
        <taxon>Bacteria</taxon>
        <taxon>Pseudomonadati</taxon>
        <taxon>Pseudomonadota</taxon>
        <taxon>Gammaproteobacteria</taxon>
        <taxon>Legionellales</taxon>
        <taxon>Legionellaceae</taxon>
        <taxon>Legionella</taxon>
    </lineage>
</organism>
<reference evidence="3 5" key="1">
    <citation type="submission" date="2015-11" db="EMBL/GenBank/DDBJ databases">
        <title>Genomic analysis of 38 Legionella species identifies large and diverse effector repertoires.</title>
        <authorList>
            <person name="Burstein D."/>
            <person name="Amaro F."/>
            <person name="Zusman T."/>
            <person name="Lifshitz Z."/>
            <person name="Cohen O."/>
            <person name="Gilbert J.A."/>
            <person name="Pupko T."/>
            <person name="Shuman H.A."/>
            <person name="Segal G."/>
        </authorList>
    </citation>
    <scope>NUCLEOTIDE SEQUENCE [LARGE SCALE GENOMIC DNA]</scope>
    <source>
        <strain evidence="3 5">SC-18-C9</strain>
    </source>
</reference>
<dbReference type="GO" id="GO:0016829">
    <property type="term" value="F:lyase activity"/>
    <property type="evidence" value="ECO:0007669"/>
    <property type="project" value="UniProtKB-KW"/>
</dbReference>
<dbReference type="SUPFAM" id="SSF54593">
    <property type="entry name" value="Glyoxalase/Bleomycin resistance protein/Dihydroxybiphenyl dioxygenase"/>
    <property type="match status" value="1"/>
</dbReference>
<dbReference type="Pfam" id="PF13669">
    <property type="entry name" value="Glyoxalase_4"/>
    <property type="match status" value="1"/>
</dbReference>
<evidence type="ECO:0000256" key="1">
    <source>
        <dbReference type="ARBA" id="ARBA00022723"/>
    </source>
</evidence>
<proteinExistence type="predicted"/>
<dbReference type="InterPro" id="IPR029068">
    <property type="entry name" value="Glyas_Bleomycin-R_OHBP_Dase"/>
</dbReference>